<sequence length="90" mass="9741">MYVVRITRADIGARVVIRRRIAGPVPLTDVIGTLQAWTAGVLTIEHANGEIISIPEGDLIAAKVIPPPPIRGAQRGQRQDPDVQDVEADR</sequence>
<gene>
    <name evidence="3" type="ORF">BL253_00710</name>
</gene>
<dbReference type="RefSeq" id="WP_076812415.1">
    <property type="nucleotide sequence ID" value="NZ_MOMC01000003.1"/>
</dbReference>
<evidence type="ECO:0000313" key="3">
    <source>
        <dbReference type="EMBL" id="ONH33588.1"/>
    </source>
</evidence>
<dbReference type="InterPro" id="IPR056934">
    <property type="entry name" value="SH3_Rv0428c"/>
</dbReference>
<comment type="caution">
    <text evidence="3">The sequence shown here is derived from an EMBL/GenBank/DDBJ whole genome shotgun (WGS) entry which is preliminary data.</text>
</comment>
<dbReference type="EMBL" id="MOMC01000003">
    <property type="protein sequence ID" value="ONH33588.1"/>
    <property type="molecule type" value="Genomic_DNA"/>
</dbReference>
<dbReference type="OrthoDB" id="9775595at2"/>
<keyword evidence="4" id="KW-1185">Reference proteome</keyword>
<evidence type="ECO:0000313" key="4">
    <source>
        <dbReference type="Proteomes" id="UP000188929"/>
    </source>
</evidence>
<accession>A0A1V2IK98</accession>
<evidence type="ECO:0000259" key="2">
    <source>
        <dbReference type="Pfam" id="PF24551"/>
    </source>
</evidence>
<proteinExistence type="predicted"/>
<dbReference type="Pfam" id="PF24551">
    <property type="entry name" value="SH3_Rv0428c"/>
    <property type="match status" value="1"/>
</dbReference>
<reference evidence="4" key="1">
    <citation type="submission" date="2016-10" db="EMBL/GenBank/DDBJ databases">
        <title>Frankia sp. NRRL B-16386 Genome sequencing.</title>
        <authorList>
            <person name="Ghodhbane-Gtari F."/>
            <person name="Swanson E."/>
            <person name="Gueddou A."/>
            <person name="Hezbri K."/>
            <person name="Ktari K."/>
            <person name="Nouioui I."/>
            <person name="Morris K."/>
            <person name="Simpson S."/>
            <person name="Abebe-Akele F."/>
            <person name="Thomas K."/>
            <person name="Gtari M."/>
            <person name="Tisa L.S."/>
        </authorList>
    </citation>
    <scope>NUCLEOTIDE SEQUENCE [LARGE SCALE GENOMIC DNA]</scope>
    <source>
        <strain evidence="4">NRRL B-16386</strain>
    </source>
</reference>
<feature type="compositionally biased region" description="Basic and acidic residues" evidence="1">
    <location>
        <begin position="77"/>
        <end position="90"/>
    </location>
</feature>
<feature type="region of interest" description="Disordered" evidence="1">
    <location>
        <begin position="65"/>
        <end position="90"/>
    </location>
</feature>
<organism evidence="3 4">
    <name type="scientific">Pseudofrankia asymbiotica</name>
    <dbReference type="NCBI Taxonomy" id="1834516"/>
    <lineage>
        <taxon>Bacteria</taxon>
        <taxon>Bacillati</taxon>
        <taxon>Actinomycetota</taxon>
        <taxon>Actinomycetes</taxon>
        <taxon>Frankiales</taxon>
        <taxon>Frankiaceae</taxon>
        <taxon>Pseudofrankia</taxon>
    </lineage>
</organism>
<feature type="domain" description="Histone acetyltransferase Rv0428c-like SH3" evidence="2">
    <location>
        <begin position="10"/>
        <end position="63"/>
    </location>
</feature>
<name>A0A1V2IK98_9ACTN</name>
<dbReference type="AlphaFoldDB" id="A0A1V2IK98"/>
<protein>
    <recommendedName>
        <fullName evidence="2">Histone acetyltransferase Rv0428c-like SH3 domain-containing protein</fullName>
    </recommendedName>
</protein>
<evidence type="ECO:0000256" key="1">
    <source>
        <dbReference type="SAM" id="MobiDB-lite"/>
    </source>
</evidence>
<dbReference type="STRING" id="1834516.BL253_00710"/>
<dbReference type="Proteomes" id="UP000188929">
    <property type="component" value="Unassembled WGS sequence"/>
</dbReference>